<keyword evidence="3" id="KW-1185">Reference proteome</keyword>
<proteinExistence type="predicted"/>
<evidence type="ECO:0000313" key="2">
    <source>
        <dbReference type="EMBL" id="PAT04973.1"/>
    </source>
</evidence>
<protein>
    <submittedName>
        <fullName evidence="2">Uncharacterized protein</fullName>
    </submittedName>
</protein>
<evidence type="ECO:0000256" key="1">
    <source>
        <dbReference type="SAM" id="MobiDB-lite"/>
    </source>
</evidence>
<feature type="region of interest" description="Disordered" evidence="1">
    <location>
        <begin position="1"/>
        <end position="29"/>
    </location>
</feature>
<name>A0ABX4H721_9CORY</name>
<accession>A0ABX4H721</accession>
<gene>
    <name evidence="2" type="ORF">CKJ81_11595</name>
</gene>
<comment type="caution">
    <text evidence="2">The sequence shown here is derived from an EMBL/GenBank/DDBJ whole genome shotgun (WGS) entry which is preliminary data.</text>
</comment>
<sequence>MGSLPPERFTRDRRTRCEPGTNDNDAGQPAIYLTRYPARSAQWLSQTSSARGATTRKSVPLDETNGHARRAEHAIDAGDHAVAGELAAGLALAQPHLQR</sequence>
<organism evidence="2 3">
    <name type="scientific">Corynebacterium hadale</name>
    <dbReference type="NCBI Taxonomy" id="2026255"/>
    <lineage>
        <taxon>Bacteria</taxon>
        <taxon>Bacillati</taxon>
        <taxon>Actinomycetota</taxon>
        <taxon>Actinomycetes</taxon>
        <taxon>Mycobacteriales</taxon>
        <taxon>Corynebacteriaceae</taxon>
        <taxon>Corynebacterium</taxon>
    </lineage>
</organism>
<feature type="region of interest" description="Disordered" evidence="1">
    <location>
        <begin position="43"/>
        <end position="64"/>
    </location>
</feature>
<dbReference type="Proteomes" id="UP000218281">
    <property type="component" value="Unassembled WGS sequence"/>
</dbReference>
<reference evidence="2 3" key="1">
    <citation type="submission" date="2017-08" db="EMBL/GenBank/DDBJ databases">
        <title>Whole genome sequences of 6 clinical strains closest to Corynebacterium imitans.</title>
        <authorList>
            <person name="Bernier A.-M."/>
            <person name="Burdz T."/>
            <person name="Bernard K."/>
        </authorList>
    </citation>
    <scope>NUCLEOTIDE SEQUENCE [LARGE SCALE GENOMIC DNA]</scope>
    <source>
        <strain evidence="2 3">NML93-0607</strain>
    </source>
</reference>
<feature type="compositionally biased region" description="Basic and acidic residues" evidence="1">
    <location>
        <begin position="8"/>
        <end position="17"/>
    </location>
</feature>
<feature type="compositionally biased region" description="Polar residues" evidence="1">
    <location>
        <begin position="43"/>
        <end position="57"/>
    </location>
</feature>
<dbReference type="EMBL" id="NSGO01000014">
    <property type="protein sequence ID" value="PAT04973.1"/>
    <property type="molecule type" value="Genomic_DNA"/>
</dbReference>
<evidence type="ECO:0000313" key="3">
    <source>
        <dbReference type="Proteomes" id="UP000218281"/>
    </source>
</evidence>